<reference evidence="2 3" key="1">
    <citation type="submission" date="2007-06" db="EMBL/GenBank/DDBJ databases">
        <title>The Genome Sequence of Coccidioides posadasii RMSCC_3488.</title>
        <authorList>
            <consortium name="Coccidioides Genome Resources Consortium"/>
            <consortium name="The Broad Institute Genome Sequencing Platform"/>
            <person name="Henn M.R."/>
            <person name="Sykes S."/>
            <person name="Young S."/>
            <person name="Jaffe D."/>
            <person name="Berlin A."/>
            <person name="Alvarez P."/>
            <person name="Butler J."/>
            <person name="Gnerre S."/>
            <person name="Grabherr M."/>
            <person name="Mauceli E."/>
            <person name="Brockman W."/>
            <person name="Kodira C."/>
            <person name="Alvarado L."/>
            <person name="Zeng Q."/>
            <person name="Crawford M."/>
            <person name="Antoine C."/>
            <person name="Devon K."/>
            <person name="Galgiani J."/>
            <person name="Orsborn K."/>
            <person name="Lewis M.L."/>
            <person name="Nusbaum C."/>
            <person name="Galagan J."/>
            <person name="Birren B."/>
        </authorList>
    </citation>
    <scope>NUCLEOTIDE SEQUENCE [LARGE SCALE GENOMIC DNA]</scope>
    <source>
        <strain evidence="2 3">RMSCC 3488</strain>
    </source>
</reference>
<evidence type="ECO:0000256" key="1">
    <source>
        <dbReference type="SAM" id="Phobius"/>
    </source>
</evidence>
<protein>
    <submittedName>
        <fullName evidence="2">Uncharacterized protein</fullName>
    </submittedName>
</protein>
<dbReference type="OrthoDB" id="72269at2759"/>
<evidence type="ECO:0000313" key="2">
    <source>
        <dbReference type="EMBL" id="KMM65139.1"/>
    </source>
</evidence>
<reference evidence="3" key="2">
    <citation type="journal article" date="2009" name="Genome Res.">
        <title>Comparative genomic analyses of the human fungal pathogens Coccidioides and their relatives.</title>
        <authorList>
            <person name="Sharpton T.J."/>
            <person name="Stajich J.E."/>
            <person name="Rounsley S.D."/>
            <person name="Gardner M.J."/>
            <person name="Wortman J.R."/>
            <person name="Jordar V.S."/>
            <person name="Maiti R."/>
            <person name="Kodira C.D."/>
            <person name="Neafsey D.E."/>
            <person name="Zeng Q."/>
            <person name="Hung C.-Y."/>
            <person name="McMahan C."/>
            <person name="Muszewska A."/>
            <person name="Grynberg M."/>
            <person name="Mandel M.A."/>
            <person name="Kellner E.M."/>
            <person name="Barker B.M."/>
            <person name="Galgiani J.N."/>
            <person name="Orbach M.J."/>
            <person name="Kirkland T.N."/>
            <person name="Cole G.T."/>
            <person name="Henn M.R."/>
            <person name="Birren B.W."/>
            <person name="Taylor J.W."/>
        </authorList>
    </citation>
    <scope>NUCLEOTIDE SEQUENCE [LARGE SCALE GENOMIC DNA]</scope>
    <source>
        <strain evidence="3">RMSCC 3488</strain>
    </source>
</reference>
<reference evidence="3" key="3">
    <citation type="journal article" date="2010" name="Genome Res.">
        <title>Population genomic sequencing of Coccidioides fungi reveals recent hybridization and transposon control.</title>
        <authorList>
            <person name="Neafsey D.E."/>
            <person name="Barker B.M."/>
            <person name="Sharpton T.J."/>
            <person name="Stajich J.E."/>
            <person name="Park D.J."/>
            <person name="Whiston E."/>
            <person name="Hung C.-Y."/>
            <person name="McMahan C."/>
            <person name="White J."/>
            <person name="Sykes S."/>
            <person name="Heiman D."/>
            <person name="Young S."/>
            <person name="Zeng Q."/>
            <person name="Abouelleil A."/>
            <person name="Aftuck L."/>
            <person name="Bessette D."/>
            <person name="Brown A."/>
            <person name="FitzGerald M."/>
            <person name="Lui A."/>
            <person name="Macdonald J.P."/>
            <person name="Priest M."/>
            <person name="Orbach M.J."/>
            <person name="Galgiani J.N."/>
            <person name="Kirkland T.N."/>
            <person name="Cole G.T."/>
            <person name="Birren B.W."/>
            <person name="Henn M.R."/>
            <person name="Taylor J.W."/>
            <person name="Rounsley S.D."/>
        </authorList>
    </citation>
    <scope>NUCLEOTIDE SEQUENCE [LARGE SCALE GENOMIC DNA]</scope>
    <source>
        <strain evidence="3">RMSCC 3488</strain>
    </source>
</reference>
<feature type="transmembrane region" description="Helical" evidence="1">
    <location>
        <begin position="12"/>
        <end position="35"/>
    </location>
</feature>
<organism evidence="2 3">
    <name type="scientific">Coccidioides posadasii RMSCC 3488</name>
    <dbReference type="NCBI Taxonomy" id="454284"/>
    <lineage>
        <taxon>Eukaryota</taxon>
        <taxon>Fungi</taxon>
        <taxon>Dikarya</taxon>
        <taxon>Ascomycota</taxon>
        <taxon>Pezizomycotina</taxon>
        <taxon>Eurotiomycetes</taxon>
        <taxon>Eurotiomycetidae</taxon>
        <taxon>Onygenales</taxon>
        <taxon>Onygenaceae</taxon>
        <taxon>Coccidioides</taxon>
    </lineage>
</organism>
<keyword evidence="1" id="KW-1133">Transmembrane helix</keyword>
<dbReference type="AlphaFoldDB" id="A0A0J6F890"/>
<accession>A0A0J6F890</accession>
<dbReference type="Proteomes" id="UP000054567">
    <property type="component" value="Unassembled WGS sequence"/>
</dbReference>
<evidence type="ECO:0000313" key="3">
    <source>
        <dbReference type="Proteomes" id="UP000054567"/>
    </source>
</evidence>
<keyword evidence="1" id="KW-0472">Membrane</keyword>
<dbReference type="EMBL" id="DS268109">
    <property type="protein sequence ID" value="KMM65139.1"/>
    <property type="molecule type" value="Genomic_DNA"/>
</dbReference>
<dbReference type="VEuPathDB" id="FungiDB:CPAG_01491"/>
<name>A0A0J6F890_COCPO</name>
<sequence length="170" mass="19246">MRAGSRGRLIAIPSFFGIMCQLCIFGVGMPIYVTLHLFTSPASFNPNRENTDFPFFRVNTFLWSISNGYILPTILIAFPNMSKRAAAFKTARDCLLATLAHIYILNSICAKQILYHLLLFWPSEQQHHVPANKNSKWFTPDICFRILLRGYSPPCLLDYIVGCLGVPNTL</sequence>
<proteinExistence type="predicted"/>
<gene>
    <name evidence="2" type="ORF">CPAG_01491</name>
</gene>
<keyword evidence="1" id="KW-0812">Transmembrane</keyword>
<feature type="transmembrane region" description="Helical" evidence="1">
    <location>
        <begin position="55"/>
        <end position="78"/>
    </location>
</feature>